<dbReference type="AlphaFoldDB" id="A0A0L6CGZ7"/>
<reference evidence="4" key="1">
    <citation type="submission" date="2015-03" db="EMBL/GenBank/DDBJ databases">
        <title>Luteipulveratus halotolerans sp. nov., a novel actinobacterium (Dermacoccaceae) from Sarawak, Malaysia.</title>
        <authorList>
            <person name="Juboi H."/>
            <person name="Basik A."/>
            <person name="Shamsul S.S."/>
            <person name="Arnold P."/>
            <person name="Schmitt E.K."/>
            <person name="Sanglier J.-J."/>
            <person name="Yeo T."/>
        </authorList>
    </citation>
    <scope>NUCLEOTIDE SEQUENCE [LARGE SCALE GENOMIC DNA]</scope>
    <source>
        <strain evidence="4">C296001</strain>
    </source>
</reference>
<keyword evidence="2" id="KW-1133">Transmembrane helix</keyword>
<evidence type="ECO:0000256" key="1">
    <source>
        <dbReference type="SAM" id="MobiDB-lite"/>
    </source>
</evidence>
<evidence type="ECO:0000256" key="2">
    <source>
        <dbReference type="SAM" id="Phobius"/>
    </source>
</evidence>
<comment type="caution">
    <text evidence="3">The sequence shown here is derived from an EMBL/GenBank/DDBJ whole genome shotgun (WGS) entry which is preliminary data.</text>
</comment>
<dbReference type="PATRIC" id="fig|1631356.3.peg.1242"/>
<gene>
    <name evidence="3" type="ORF">VV01_06485</name>
</gene>
<dbReference type="RefSeq" id="WP_050669174.1">
    <property type="nucleotide sequence ID" value="NZ_LAIR01000002.1"/>
</dbReference>
<accession>A0A0L6CGZ7</accession>
<name>A0A0L6CGZ7_9MICO</name>
<dbReference type="STRING" id="1631356.VV01_06485"/>
<dbReference type="InterPro" id="IPR024787">
    <property type="entry name" value="EcsC"/>
</dbReference>
<sequence>MFGLGKKKPAQPVPPRLDDGPLDKAASNLSLRLLDIGFEGKAGFDSARKVAQDALAKHGGNADKAVEEIISDHRRLVAAGGFLTGLGGFVTLPVAMPANVLGFYLLATRMTAAIAAVRGHDIDQPELRSAVLLTLVGGDTNDLLKKAGVVSTGRLANLAAQRLPAPALMVINKAVGFRLIGQMGSKLFAKLGKGIPVVGGVIGAGLDLYLANKIAGGAKKEFPPVA</sequence>
<dbReference type="OrthoDB" id="1425703at2"/>
<feature type="region of interest" description="Disordered" evidence="1">
    <location>
        <begin position="1"/>
        <end position="21"/>
    </location>
</feature>
<evidence type="ECO:0008006" key="5">
    <source>
        <dbReference type="Google" id="ProtNLM"/>
    </source>
</evidence>
<keyword evidence="2" id="KW-0472">Membrane</keyword>
<keyword evidence="4" id="KW-1185">Reference proteome</keyword>
<evidence type="ECO:0000313" key="3">
    <source>
        <dbReference type="EMBL" id="KNX36875.1"/>
    </source>
</evidence>
<dbReference type="Pfam" id="PF12787">
    <property type="entry name" value="EcsC"/>
    <property type="match status" value="1"/>
</dbReference>
<protein>
    <recommendedName>
        <fullName evidence="5">EcsC family protein</fullName>
    </recommendedName>
</protein>
<organism evidence="3 4">
    <name type="scientific">Luteipulveratus halotolerans</name>
    <dbReference type="NCBI Taxonomy" id="1631356"/>
    <lineage>
        <taxon>Bacteria</taxon>
        <taxon>Bacillati</taxon>
        <taxon>Actinomycetota</taxon>
        <taxon>Actinomycetes</taxon>
        <taxon>Micrococcales</taxon>
        <taxon>Dermacoccaceae</taxon>
        <taxon>Luteipulveratus</taxon>
    </lineage>
</organism>
<proteinExistence type="predicted"/>
<feature type="transmembrane region" description="Helical" evidence="2">
    <location>
        <begin position="76"/>
        <end position="95"/>
    </location>
</feature>
<keyword evidence="2" id="KW-0812">Transmembrane</keyword>
<dbReference type="Proteomes" id="UP000037397">
    <property type="component" value="Unassembled WGS sequence"/>
</dbReference>
<dbReference type="EMBL" id="LAIR01000002">
    <property type="protein sequence ID" value="KNX36875.1"/>
    <property type="molecule type" value="Genomic_DNA"/>
</dbReference>
<evidence type="ECO:0000313" key="4">
    <source>
        <dbReference type="Proteomes" id="UP000037397"/>
    </source>
</evidence>